<dbReference type="OrthoDB" id="8047520at2759"/>
<sequence length="108" mass="11895">MDLTTFNSGLALTQQLRWLTSDESCAGKATSTAVITITTPKAPLFVSKQLSAFTTFGPEHRLHFNAFTQCSNCHHFGHYSNKYASPPSYHWCTLPHSTGDHSSPMSTC</sequence>
<evidence type="ECO:0000313" key="1">
    <source>
        <dbReference type="EMBL" id="RPA89505.1"/>
    </source>
</evidence>
<reference evidence="1 2" key="1">
    <citation type="journal article" date="2018" name="Nat. Ecol. Evol.">
        <title>Pezizomycetes genomes reveal the molecular basis of ectomycorrhizal truffle lifestyle.</title>
        <authorList>
            <person name="Murat C."/>
            <person name="Payen T."/>
            <person name="Noel B."/>
            <person name="Kuo A."/>
            <person name="Morin E."/>
            <person name="Chen J."/>
            <person name="Kohler A."/>
            <person name="Krizsan K."/>
            <person name="Balestrini R."/>
            <person name="Da Silva C."/>
            <person name="Montanini B."/>
            <person name="Hainaut M."/>
            <person name="Levati E."/>
            <person name="Barry K.W."/>
            <person name="Belfiori B."/>
            <person name="Cichocki N."/>
            <person name="Clum A."/>
            <person name="Dockter R.B."/>
            <person name="Fauchery L."/>
            <person name="Guy J."/>
            <person name="Iotti M."/>
            <person name="Le Tacon F."/>
            <person name="Lindquist E.A."/>
            <person name="Lipzen A."/>
            <person name="Malagnac F."/>
            <person name="Mello A."/>
            <person name="Molinier V."/>
            <person name="Miyauchi S."/>
            <person name="Poulain J."/>
            <person name="Riccioni C."/>
            <person name="Rubini A."/>
            <person name="Sitrit Y."/>
            <person name="Splivallo R."/>
            <person name="Traeger S."/>
            <person name="Wang M."/>
            <person name="Zifcakova L."/>
            <person name="Wipf D."/>
            <person name="Zambonelli A."/>
            <person name="Paolocci F."/>
            <person name="Nowrousian M."/>
            <person name="Ottonello S."/>
            <person name="Baldrian P."/>
            <person name="Spatafora J.W."/>
            <person name="Henrissat B."/>
            <person name="Nagy L.G."/>
            <person name="Aury J.M."/>
            <person name="Wincker P."/>
            <person name="Grigoriev I.V."/>
            <person name="Bonfante P."/>
            <person name="Martin F.M."/>
        </authorList>
    </citation>
    <scope>NUCLEOTIDE SEQUENCE [LARGE SCALE GENOMIC DNA]</scope>
    <source>
        <strain evidence="1 2">120613-1</strain>
    </source>
</reference>
<dbReference type="Proteomes" id="UP000276215">
    <property type="component" value="Unassembled WGS sequence"/>
</dbReference>
<keyword evidence="2" id="KW-1185">Reference proteome</keyword>
<protein>
    <submittedName>
        <fullName evidence="1">Uncharacterized protein</fullName>
    </submittedName>
</protein>
<dbReference type="EMBL" id="ML120575">
    <property type="protein sequence ID" value="RPA89505.1"/>
    <property type="molecule type" value="Genomic_DNA"/>
</dbReference>
<dbReference type="AlphaFoldDB" id="A0A3N4IUP5"/>
<evidence type="ECO:0000313" key="2">
    <source>
        <dbReference type="Proteomes" id="UP000276215"/>
    </source>
</evidence>
<gene>
    <name evidence="1" type="ORF">L873DRAFT_1796058</name>
</gene>
<proteinExistence type="predicted"/>
<name>A0A3N4IUP5_9PEZI</name>
<accession>A0A3N4IUP5</accession>
<organism evidence="1 2">
    <name type="scientific">Choiromyces venosus 120613-1</name>
    <dbReference type="NCBI Taxonomy" id="1336337"/>
    <lineage>
        <taxon>Eukaryota</taxon>
        <taxon>Fungi</taxon>
        <taxon>Dikarya</taxon>
        <taxon>Ascomycota</taxon>
        <taxon>Pezizomycotina</taxon>
        <taxon>Pezizomycetes</taxon>
        <taxon>Pezizales</taxon>
        <taxon>Tuberaceae</taxon>
        <taxon>Choiromyces</taxon>
    </lineage>
</organism>